<dbReference type="EMBL" id="SLVV01000013">
    <property type="protein sequence ID" value="TCN21175.1"/>
    <property type="molecule type" value="Genomic_DNA"/>
</dbReference>
<dbReference type="Gene3D" id="3.30.1530.10">
    <property type="entry name" value="manganese catalase, domain 2, chain A"/>
    <property type="match status" value="1"/>
</dbReference>
<reference evidence="3 4" key="1">
    <citation type="journal article" date="2015" name="Stand. Genomic Sci.">
        <title>Genomic Encyclopedia of Bacterial and Archaeal Type Strains, Phase III: the genomes of soil and plant-associated and newly described type strains.</title>
        <authorList>
            <person name="Whitman W.B."/>
            <person name="Woyke T."/>
            <person name="Klenk H.P."/>
            <person name="Zhou Y."/>
            <person name="Lilburn T.G."/>
            <person name="Beck B.J."/>
            <person name="De Vos P."/>
            <person name="Vandamme P."/>
            <person name="Eisen J.A."/>
            <person name="Garrity G."/>
            <person name="Hugenholtz P."/>
            <person name="Kyrpides N.C."/>
        </authorList>
    </citation>
    <scope>NUCLEOTIDE SEQUENCE [LARGE SCALE GENOMIC DNA]</scope>
    <source>
        <strain evidence="3 4">CV53</strain>
    </source>
</reference>
<comment type="caution">
    <text evidence="3">The sequence shown here is derived from an EMBL/GenBank/DDBJ whole genome shotgun (WGS) entry which is preliminary data.</text>
</comment>
<dbReference type="SUPFAM" id="SSF47240">
    <property type="entry name" value="Ferritin-like"/>
    <property type="match status" value="1"/>
</dbReference>
<feature type="binding site" evidence="1">
    <location>
        <position position="24"/>
    </location>
    <ligand>
        <name>Ca(2+)</name>
        <dbReference type="ChEBI" id="CHEBI:29108"/>
    </ligand>
</feature>
<feature type="binding site" evidence="1">
    <location>
        <position position="26"/>
    </location>
    <ligand>
        <name>Ca(2+)</name>
        <dbReference type="ChEBI" id="CHEBI:29108"/>
    </ligand>
</feature>
<comment type="cofactor">
    <cofactor evidence="1">
        <name>Ca(2+)</name>
        <dbReference type="ChEBI" id="CHEBI:29108"/>
    </cofactor>
    <text evidence="1">Binds 1 Ca(2+) ion per subunit.</text>
</comment>
<dbReference type="InterPro" id="IPR009078">
    <property type="entry name" value="Ferritin-like_SF"/>
</dbReference>
<evidence type="ECO:0000313" key="3">
    <source>
        <dbReference type="EMBL" id="TCN21175.1"/>
    </source>
</evidence>
<evidence type="ECO:0000256" key="1">
    <source>
        <dbReference type="PIRSR" id="PIRSR607760-2"/>
    </source>
</evidence>
<dbReference type="AlphaFoldDB" id="A0A4R2B4T0"/>
<name>A0A4R2B4T0_9BACI</name>
<protein>
    <submittedName>
        <fullName evidence="3">Manganese containing catalase</fullName>
    </submittedName>
</protein>
<gene>
    <name evidence="3" type="ORF">EV146_11399</name>
</gene>
<dbReference type="InterPro" id="IPR027407">
    <property type="entry name" value="Mn_catalase_C"/>
</dbReference>
<feature type="binding site" evidence="1">
    <location>
        <position position="22"/>
    </location>
    <ligand>
        <name>Ca(2+)</name>
        <dbReference type="ChEBI" id="CHEBI:29108"/>
    </ligand>
</feature>
<keyword evidence="4" id="KW-1185">Reference proteome</keyword>
<proteinExistence type="predicted"/>
<dbReference type="InterPro" id="IPR007760">
    <property type="entry name" value="Mn_catalase"/>
</dbReference>
<dbReference type="Pfam" id="PF05067">
    <property type="entry name" value="Mn_catalase"/>
    <property type="match status" value="1"/>
</dbReference>
<evidence type="ECO:0000256" key="2">
    <source>
        <dbReference type="SAM" id="MobiDB-lite"/>
    </source>
</evidence>
<organism evidence="3 4">
    <name type="scientific">Mesobacillus foraminis</name>
    <dbReference type="NCBI Taxonomy" id="279826"/>
    <lineage>
        <taxon>Bacteria</taxon>
        <taxon>Bacillati</taxon>
        <taxon>Bacillota</taxon>
        <taxon>Bacilli</taxon>
        <taxon>Bacillales</taxon>
        <taxon>Bacillaceae</taxon>
        <taxon>Mesobacillus</taxon>
    </lineage>
</organism>
<dbReference type="RefSeq" id="WP_132010854.1">
    <property type="nucleotide sequence ID" value="NZ_JABUHM010000010.1"/>
</dbReference>
<accession>A0A4R2B4T0</accession>
<dbReference type="Proteomes" id="UP000295689">
    <property type="component" value="Unassembled WGS sequence"/>
</dbReference>
<dbReference type="GO" id="GO:0046872">
    <property type="term" value="F:metal ion binding"/>
    <property type="evidence" value="ECO:0007669"/>
    <property type="project" value="UniProtKB-KW"/>
</dbReference>
<evidence type="ECO:0000313" key="4">
    <source>
        <dbReference type="Proteomes" id="UP000295689"/>
    </source>
</evidence>
<sequence length="74" mass="8552">MLHFRGEIDKDCYYRLSYKLYNFSEGEESSTGRWAQGQALDGHGDYEYVSSPVPEGKRPNLKPAPSNLHNKLFR</sequence>
<keyword evidence="1" id="KW-0479">Metal-binding</keyword>
<keyword evidence="1" id="KW-0106">Calcium</keyword>
<feature type="region of interest" description="Disordered" evidence="2">
    <location>
        <begin position="45"/>
        <end position="74"/>
    </location>
</feature>